<proteinExistence type="predicted"/>
<name>A0A3P7J0U3_STRVU</name>
<dbReference type="PANTHER" id="PTHR24112">
    <property type="entry name" value="LEUCINE-RICH REPEAT, ISOFORM F-RELATED"/>
    <property type="match status" value="1"/>
</dbReference>
<dbReference type="GO" id="GO:0005886">
    <property type="term" value="C:plasma membrane"/>
    <property type="evidence" value="ECO:0007669"/>
    <property type="project" value="TreeGrafter"/>
</dbReference>
<dbReference type="PANTHER" id="PTHR24112:SF66">
    <property type="entry name" value="LEUCINE-RICH REPEAT, ISOFORM F"/>
    <property type="match status" value="1"/>
</dbReference>
<protein>
    <submittedName>
        <fullName evidence="1">Uncharacterized protein</fullName>
    </submittedName>
</protein>
<dbReference type="GO" id="GO:0034315">
    <property type="term" value="P:regulation of Arp2/3 complex-mediated actin nucleation"/>
    <property type="evidence" value="ECO:0007669"/>
    <property type="project" value="TreeGrafter"/>
</dbReference>
<sequence>MSGDAAPRACHSFRRTYAALCDFYDQPYRDEVSWVHIIKRVLSAYSSNDDVEKIYAVNRLQCLRIEDFSHLLPKSIHSRFRDLLPITGVLQYSSYFTGFEADGIRMTSEFIDVIMSVLRKSRYLHHLQLRNCALPRDFVTLFASALQQNPAIPLESIDLSKNVLDDKKGKDILEISMQYMCSVIKQFVEGLTAKSNCGAVSNLTHLNLSTNVLKDD</sequence>
<gene>
    <name evidence="1" type="ORF">SVUK_LOCUS8941</name>
</gene>
<dbReference type="OrthoDB" id="18598at2759"/>
<dbReference type="InterPro" id="IPR032675">
    <property type="entry name" value="LRR_dom_sf"/>
</dbReference>
<evidence type="ECO:0000313" key="2">
    <source>
        <dbReference type="Proteomes" id="UP000270094"/>
    </source>
</evidence>
<dbReference type="GO" id="GO:0030027">
    <property type="term" value="C:lamellipodium"/>
    <property type="evidence" value="ECO:0007669"/>
    <property type="project" value="TreeGrafter"/>
</dbReference>
<dbReference type="GO" id="GO:0016477">
    <property type="term" value="P:cell migration"/>
    <property type="evidence" value="ECO:0007669"/>
    <property type="project" value="TreeGrafter"/>
</dbReference>
<dbReference type="InterPro" id="IPR051279">
    <property type="entry name" value="PP1-Reg/Actin-Interact_Protein"/>
</dbReference>
<dbReference type="SUPFAM" id="SSF52047">
    <property type="entry name" value="RNI-like"/>
    <property type="match status" value="1"/>
</dbReference>
<keyword evidence="2" id="KW-1185">Reference proteome</keyword>
<dbReference type="EMBL" id="UYYB01033254">
    <property type="protein sequence ID" value="VDM73943.1"/>
    <property type="molecule type" value="Genomic_DNA"/>
</dbReference>
<feature type="non-terminal residue" evidence="1">
    <location>
        <position position="216"/>
    </location>
</feature>
<dbReference type="Proteomes" id="UP000270094">
    <property type="component" value="Unassembled WGS sequence"/>
</dbReference>
<dbReference type="Gene3D" id="3.80.10.10">
    <property type="entry name" value="Ribonuclease Inhibitor"/>
    <property type="match status" value="1"/>
</dbReference>
<organism evidence="1 2">
    <name type="scientific">Strongylus vulgaris</name>
    <name type="common">Blood worm</name>
    <dbReference type="NCBI Taxonomy" id="40348"/>
    <lineage>
        <taxon>Eukaryota</taxon>
        <taxon>Metazoa</taxon>
        <taxon>Ecdysozoa</taxon>
        <taxon>Nematoda</taxon>
        <taxon>Chromadorea</taxon>
        <taxon>Rhabditida</taxon>
        <taxon>Rhabditina</taxon>
        <taxon>Rhabditomorpha</taxon>
        <taxon>Strongyloidea</taxon>
        <taxon>Strongylidae</taxon>
        <taxon>Strongylus</taxon>
    </lineage>
</organism>
<evidence type="ECO:0000313" key="1">
    <source>
        <dbReference type="EMBL" id="VDM73943.1"/>
    </source>
</evidence>
<dbReference type="AlphaFoldDB" id="A0A3P7J0U3"/>
<accession>A0A3P7J0U3</accession>
<reference evidence="1 2" key="1">
    <citation type="submission" date="2018-11" db="EMBL/GenBank/DDBJ databases">
        <authorList>
            <consortium name="Pathogen Informatics"/>
        </authorList>
    </citation>
    <scope>NUCLEOTIDE SEQUENCE [LARGE SCALE GENOMIC DNA]</scope>
</reference>